<gene>
    <name evidence="1" type="ORF">R3P38DRAFT_2582879</name>
</gene>
<reference evidence="1 2" key="1">
    <citation type="journal article" date="2024" name="J Genomics">
        <title>Draft genome sequencing and assembly of Favolaschia claudopus CIRM-BRFM 2984 isolated from oak limbs.</title>
        <authorList>
            <person name="Navarro D."/>
            <person name="Drula E."/>
            <person name="Chaduli D."/>
            <person name="Cazenave R."/>
            <person name="Ahrendt S."/>
            <person name="Wang J."/>
            <person name="Lipzen A."/>
            <person name="Daum C."/>
            <person name="Barry K."/>
            <person name="Grigoriev I.V."/>
            <person name="Favel A."/>
            <person name="Rosso M.N."/>
            <person name="Martin F."/>
        </authorList>
    </citation>
    <scope>NUCLEOTIDE SEQUENCE [LARGE SCALE GENOMIC DNA]</scope>
    <source>
        <strain evidence="1 2">CIRM-BRFM 2984</strain>
    </source>
</reference>
<name>A0AAV9ZA91_9AGAR</name>
<sequence>MAPHAWAPPAEILPFLEYSSDRKRVRCKICHGEGIAVAAADYILVKSLKSHLSSPTHVACNTNRREREVIRARELEEMSAAHTADGVVNYPNASSAAVSPHVRGMFDSTVPMDTDNPYAETDHSILLEQLGQNDAPEAVSTPADTRSFLQEEFQRMLEEAQREDLFGEEEEEPFIGDDLPKAFDEEEEDDPGCWDPSLLESSEYHPYPNKTAMLLDVMDNLPRCRFSSAQMSLVIHFAKQLGAPNVPSLKSFRKLQKNLGSLCGGAPTKVVSDLENIFYVNDIRGSIARDFENPLVAPHMRFYPEETTGPISEIYQAERWMEYSPAQLTPMFSKGHKRFWIEEVAQLRDGTFVIPHTWITRHNRLTSDVHVVAPRPDGLWHIMGCKMINADDLELDYNDVIAHFGDLNWVDGSEVAPMPNDMRKLVNDNEDLFVVMVSPWADDVSGNKSKQYNKHMNMYTANGCLPGRMLQQEYHVHYVSTSPHASSAEQFAAFRDQVKATETNPVRSQRKHAIWGATPTSPTYHKCHFAGVARDAEEIRQSLKQQLRFSMLGNAKAITEHQRSTGTKDKTTQHWIDILLEKAKAMKLADSARSDEDIADELEAWLKSQPGDKMNPLLEILGLDPSQDTPVELLHTILLGVIKYIWHLLNTNQWSDEDRLLLAARLQSTDLSGLTVPALRASYMMQYRNNLIGKHFKTLMQILPFHVHAISTPEQFTLIKAAGELGARLWVPEIHNMDEYLAELKIAIANLLDAFDKVDPLRILLKIKLHLLAHIPDDIRRFGPLIRWATEIYEAYNGVFRLNSIFSNRIAPSRDIAAKFASMDRVKHILSGGYWLDSRSKHWIQAGKGVRKVLLADPIFQRHLGWVRPAKIEPGVVKPMPSRVLPVEWHTTKAATFYTGNNHPSDGSRWRVGQVLTAESGDKGTVGCWVFATGADGKTVIGRISELLVGERSLVTLEQFICSEQLHPQFDWPVLRRPNGAEIIAGRGQSHVVLEAKSIRFICSVQHDCRMGNCKPNAVRPVETVRVGVGVKYTEI</sequence>
<keyword evidence="2" id="KW-1185">Reference proteome</keyword>
<dbReference type="EMBL" id="JAWWNJ010000175">
    <property type="protein sequence ID" value="KAK6975043.1"/>
    <property type="molecule type" value="Genomic_DNA"/>
</dbReference>
<evidence type="ECO:0000313" key="2">
    <source>
        <dbReference type="Proteomes" id="UP001362999"/>
    </source>
</evidence>
<dbReference type="AlphaFoldDB" id="A0AAV9ZA91"/>
<organism evidence="1 2">
    <name type="scientific">Favolaschia claudopus</name>
    <dbReference type="NCBI Taxonomy" id="2862362"/>
    <lineage>
        <taxon>Eukaryota</taxon>
        <taxon>Fungi</taxon>
        <taxon>Dikarya</taxon>
        <taxon>Basidiomycota</taxon>
        <taxon>Agaricomycotina</taxon>
        <taxon>Agaricomycetes</taxon>
        <taxon>Agaricomycetidae</taxon>
        <taxon>Agaricales</taxon>
        <taxon>Marasmiineae</taxon>
        <taxon>Mycenaceae</taxon>
        <taxon>Favolaschia</taxon>
    </lineage>
</organism>
<comment type="caution">
    <text evidence="1">The sequence shown here is derived from an EMBL/GenBank/DDBJ whole genome shotgun (WGS) entry which is preliminary data.</text>
</comment>
<evidence type="ECO:0000313" key="1">
    <source>
        <dbReference type="EMBL" id="KAK6975043.1"/>
    </source>
</evidence>
<proteinExistence type="predicted"/>
<accession>A0AAV9ZA91</accession>
<dbReference type="Proteomes" id="UP001362999">
    <property type="component" value="Unassembled WGS sequence"/>
</dbReference>
<dbReference type="PANTHER" id="PTHR31912:SF34">
    <property type="entry name" value="NOTOCHORD-RELATED PROTEIN"/>
    <property type="match status" value="1"/>
</dbReference>
<dbReference type="PANTHER" id="PTHR31912">
    <property type="entry name" value="IP13529P"/>
    <property type="match status" value="1"/>
</dbReference>
<protein>
    <submittedName>
        <fullName evidence="1">Uncharacterized protein</fullName>
    </submittedName>
</protein>